<reference evidence="2" key="1">
    <citation type="journal article" date="2022" name="Mol. Ecol. Resour.">
        <title>The genomes of chicory, endive, great burdock and yacon provide insights into Asteraceae palaeo-polyploidization history and plant inulin production.</title>
        <authorList>
            <person name="Fan W."/>
            <person name="Wang S."/>
            <person name="Wang H."/>
            <person name="Wang A."/>
            <person name="Jiang F."/>
            <person name="Liu H."/>
            <person name="Zhao H."/>
            <person name="Xu D."/>
            <person name="Zhang Y."/>
        </authorList>
    </citation>
    <scope>NUCLEOTIDE SEQUENCE [LARGE SCALE GENOMIC DNA]</scope>
    <source>
        <strain evidence="2">cv. Yunnan</strain>
    </source>
</reference>
<reference evidence="1 2" key="2">
    <citation type="journal article" date="2022" name="Mol. Ecol. Resour.">
        <title>The genomes of chicory, endive, great burdock and yacon provide insights into Asteraceae paleo-polyploidization history and plant inulin production.</title>
        <authorList>
            <person name="Fan W."/>
            <person name="Wang S."/>
            <person name="Wang H."/>
            <person name="Wang A."/>
            <person name="Jiang F."/>
            <person name="Liu H."/>
            <person name="Zhao H."/>
            <person name="Xu D."/>
            <person name="Zhang Y."/>
        </authorList>
    </citation>
    <scope>NUCLEOTIDE SEQUENCE [LARGE SCALE GENOMIC DNA]</scope>
    <source>
        <strain evidence="2">cv. Yunnan</strain>
        <tissue evidence="1">Leaves</tissue>
    </source>
</reference>
<evidence type="ECO:0000313" key="1">
    <source>
        <dbReference type="EMBL" id="KAI3732666.1"/>
    </source>
</evidence>
<accession>A0ACB9CEH0</accession>
<organism evidence="1 2">
    <name type="scientific">Smallanthus sonchifolius</name>
    <dbReference type="NCBI Taxonomy" id="185202"/>
    <lineage>
        <taxon>Eukaryota</taxon>
        <taxon>Viridiplantae</taxon>
        <taxon>Streptophyta</taxon>
        <taxon>Embryophyta</taxon>
        <taxon>Tracheophyta</taxon>
        <taxon>Spermatophyta</taxon>
        <taxon>Magnoliopsida</taxon>
        <taxon>eudicotyledons</taxon>
        <taxon>Gunneridae</taxon>
        <taxon>Pentapetalae</taxon>
        <taxon>asterids</taxon>
        <taxon>campanulids</taxon>
        <taxon>Asterales</taxon>
        <taxon>Asteraceae</taxon>
        <taxon>Asteroideae</taxon>
        <taxon>Heliantheae alliance</taxon>
        <taxon>Millerieae</taxon>
        <taxon>Smallanthus</taxon>
    </lineage>
</organism>
<dbReference type="EMBL" id="CM042038">
    <property type="protein sequence ID" value="KAI3732666.1"/>
    <property type="molecule type" value="Genomic_DNA"/>
</dbReference>
<sequence length="205" mass="22783">MVSYQLYLYIDDETDGNESDSTVYSESDSNAVVIKVSKVKENKRSEMRMLDIYSGCGAMSTGLCLGEWEKLCRFFSLVGDGDPVSVEKDETETDEEEDDDGEEQAPGINLLFSVQLRTCPTNVCKKLRLCSQLIHQFDNESSIVTVDGALSTSWLKLKKTNTYIVFPQESGSESNCDTFYSCLQSSYVPGSVLQLVGSYSLRVTS</sequence>
<gene>
    <name evidence="1" type="ORF">L1987_63873</name>
</gene>
<name>A0ACB9CEH0_9ASTR</name>
<dbReference type="Proteomes" id="UP001056120">
    <property type="component" value="Linkage Group LG21"/>
</dbReference>
<protein>
    <submittedName>
        <fullName evidence="1">Uncharacterized protein</fullName>
    </submittedName>
</protein>
<evidence type="ECO:0000313" key="2">
    <source>
        <dbReference type="Proteomes" id="UP001056120"/>
    </source>
</evidence>
<proteinExistence type="predicted"/>
<comment type="caution">
    <text evidence="1">The sequence shown here is derived from an EMBL/GenBank/DDBJ whole genome shotgun (WGS) entry which is preliminary data.</text>
</comment>
<keyword evidence="2" id="KW-1185">Reference proteome</keyword>